<reference evidence="5 6" key="1">
    <citation type="journal article" date="2011" name="Stand. Genomic Sci.">
        <title>Complete genome sequence of the acetate-degrading sulfate reducer Desulfobacca acetoxidans type strain (ASRB2).</title>
        <authorList>
            <person name="Goker M."/>
            <person name="Teshima H."/>
            <person name="Lapidus A."/>
            <person name="Nolan M."/>
            <person name="Lucas S."/>
            <person name="Hammon N."/>
            <person name="Deshpande S."/>
            <person name="Cheng J.F."/>
            <person name="Tapia R."/>
            <person name="Han C."/>
            <person name="Goodwin L."/>
            <person name="Pitluck S."/>
            <person name="Huntemann M."/>
            <person name="Liolios K."/>
            <person name="Ivanova N."/>
            <person name="Pagani I."/>
            <person name="Mavromatis K."/>
            <person name="Ovchinikova G."/>
            <person name="Pati A."/>
            <person name="Chen A."/>
            <person name="Palaniappan K."/>
            <person name="Land M."/>
            <person name="Hauser L."/>
            <person name="Brambilla E.M."/>
            <person name="Rohde M."/>
            <person name="Spring S."/>
            <person name="Detter J.C."/>
            <person name="Woyke T."/>
            <person name="Bristow J."/>
            <person name="Eisen J.A."/>
            <person name="Markowitz V."/>
            <person name="Hugenholtz P."/>
            <person name="Kyrpides N.C."/>
            <person name="Klenk H.P."/>
        </authorList>
    </citation>
    <scope>NUCLEOTIDE SEQUENCE [LARGE SCALE GENOMIC DNA]</scope>
    <source>
        <strain evidence="6">ATCC 700848 / DSM 11109 / ASRB2</strain>
    </source>
</reference>
<dbReference type="PANTHER" id="PTHR45772">
    <property type="entry name" value="CONSERVED COMPONENT OF ABC TRANSPORTER FOR NATURAL AMINO ACIDS-RELATED"/>
    <property type="match status" value="1"/>
</dbReference>
<dbReference type="GO" id="GO:0016887">
    <property type="term" value="F:ATP hydrolysis activity"/>
    <property type="evidence" value="ECO:0007669"/>
    <property type="project" value="InterPro"/>
</dbReference>
<dbReference type="RefSeq" id="WP_013706221.1">
    <property type="nucleotide sequence ID" value="NC_015388.1"/>
</dbReference>
<name>F2NCH5_DESAR</name>
<evidence type="ECO:0000313" key="6">
    <source>
        <dbReference type="Proteomes" id="UP000000483"/>
    </source>
</evidence>
<gene>
    <name evidence="5" type="ordered locus">Desac_1250</name>
</gene>
<dbReference type="Proteomes" id="UP000000483">
    <property type="component" value="Chromosome"/>
</dbReference>
<dbReference type="KEGG" id="dao:Desac_1250"/>
<dbReference type="Pfam" id="PF12399">
    <property type="entry name" value="BCA_ABC_TP_C"/>
    <property type="match status" value="1"/>
</dbReference>
<dbReference type="CDD" id="cd03219">
    <property type="entry name" value="ABC_Mj1267_LivG_branched"/>
    <property type="match status" value="1"/>
</dbReference>
<dbReference type="GO" id="GO:0015808">
    <property type="term" value="P:L-alanine transport"/>
    <property type="evidence" value="ECO:0007669"/>
    <property type="project" value="TreeGrafter"/>
</dbReference>
<dbReference type="FunFam" id="3.40.50.300:FF:000421">
    <property type="entry name" value="Branched-chain amino acid ABC transporter ATP-binding protein"/>
    <property type="match status" value="1"/>
</dbReference>
<accession>F2NCH5</accession>
<dbReference type="GO" id="GO:0005304">
    <property type="term" value="F:L-valine transmembrane transporter activity"/>
    <property type="evidence" value="ECO:0007669"/>
    <property type="project" value="TreeGrafter"/>
</dbReference>
<evidence type="ECO:0000313" key="5">
    <source>
        <dbReference type="EMBL" id="AEB09109.1"/>
    </source>
</evidence>
<reference evidence="6" key="2">
    <citation type="submission" date="2011-03" db="EMBL/GenBank/DDBJ databases">
        <title>The complete genome of Desulfobacca acetoxidans DSM 11109.</title>
        <authorList>
            <consortium name="US DOE Joint Genome Institute (JGI-PGF)"/>
            <person name="Lucas S."/>
            <person name="Copeland A."/>
            <person name="Lapidus A."/>
            <person name="Bruce D."/>
            <person name="Goodwin L."/>
            <person name="Pitluck S."/>
            <person name="Peters L."/>
            <person name="Kyrpides N."/>
            <person name="Mavromatis K."/>
            <person name="Ivanova N."/>
            <person name="Ovchinnikova G."/>
            <person name="Teshima H."/>
            <person name="Detter J.C."/>
            <person name="Han C."/>
            <person name="Land M."/>
            <person name="Hauser L."/>
            <person name="Markowitz V."/>
            <person name="Cheng J.-F."/>
            <person name="Hugenholtz P."/>
            <person name="Woyke T."/>
            <person name="Wu D."/>
            <person name="Spring S."/>
            <person name="Schueler E."/>
            <person name="Brambilla E."/>
            <person name="Klenk H.-P."/>
            <person name="Eisen J.A."/>
        </authorList>
    </citation>
    <scope>NUCLEOTIDE SEQUENCE [LARGE SCALE GENOMIC DNA]</scope>
    <source>
        <strain evidence="6">ATCC 700848 / DSM 11109 / ASRB2</strain>
    </source>
</reference>
<dbReference type="GO" id="GO:0005886">
    <property type="term" value="C:plasma membrane"/>
    <property type="evidence" value="ECO:0007669"/>
    <property type="project" value="TreeGrafter"/>
</dbReference>
<dbReference type="GO" id="GO:1903805">
    <property type="term" value="P:L-valine import across plasma membrane"/>
    <property type="evidence" value="ECO:0007669"/>
    <property type="project" value="TreeGrafter"/>
</dbReference>
<dbReference type="InterPro" id="IPR027417">
    <property type="entry name" value="P-loop_NTPase"/>
</dbReference>
<dbReference type="Pfam" id="PF00005">
    <property type="entry name" value="ABC_tran"/>
    <property type="match status" value="1"/>
</dbReference>
<keyword evidence="3" id="KW-0067">ATP-binding</keyword>
<organism evidence="5 6">
    <name type="scientific">Desulfobacca acetoxidans (strain ATCC 700848 / DSM 11109 / ASRB2)</name>
    <dbReference type="NCBI Taxonomy" id="880072"/>
    <lineage>
        <taxon>Bacteria</taxon>
        <taxon>Pseudomonadati</taxon>
        <taxon>Thermodesulfobacteriota</taxon>
        <taxon>Desulfobaccia</taxon>
        <taxon>Desulfobaccales</taxon>
        <taxon>Desulfobaccaceae</taxon>
        <taxon>Desulfobacca</taxon>
    </lineage>
</organism>
<dbReference type="GO" id="GO:0005524">
    <property type="term" value="F:ATP binding"/>
    <property type="evidence" value="ECO:0007669"/>
    <property type="project" value="UniProtKB-KW"/>
</dbReference>
<dbReference type="PROSITE" id="PS50893">
    <property type="entry name" value="ABC_TRANSPORTER_2"/>
    <property type="match status" value="1"/>
</dbReference>
<dbReference type="GO" id="GO:0015188">
    <property type="term" value="F:L-isoleucine transmembrane transporter activity"/>
    <property type="evidence" value="ECO:0007669"/>
    <property type="project" value="TreeGrafter"/>
</dbReference>
<keyword evidence="5" id="KW-0378">Hydrolase</keyword>
<dbReference type="GO" id="GO:0042941">
    <property type="term" value="P:D-alanine transmembrane transport"/>
    <property type="evidence" value="ECO:0007669"/>
    <property type="project" value="TreeGrafter"/>
</dbReference>
<evidence type="ECO:0000259" key="4">
    <source>
        <dbReference type="PROSITE" id="PS50893"/>
    </source>
</evidence>
<dbReference type="InterPro" id="IPR003439">
    <property type="entry name" value="ABC_transporter-like_ATP-bd"/>
</dbReference>
<keyword evidence="1" id="KW-0813">Transport</keyword>
<keyword evidence="6" id="KW-1185">Reference proteome</keyword>
<sequence>MSILEIKDLQMRFGGLMALADFTLKLPPGELHGLIGPNGAGKTTVFNLLSGFYRPTAGEIIFQGASILGLPPQVVVRRGIARTFQNIKLFQELSVLDNVRIAFHCRRRTHLWQAVLRLPCFLAEERSFRGQSMEVLTALQLADVAEDKAGQLPYGRQRRLEIARALATAPKLLLLDEPAAGLNPHESAELMGLLLDLQQRYNLSILLIEHDMKFLMPICQRLTVLDHGLIIAQGPPAAVRSDRRVIQAYLGEDAGA</sequence>
<evidence type="ECO:0000256" key="2">
    <source>
        <dbReference type="ARBA" id="ARBA00022741"/>
    </source>
</evidence>
<protein>
    <submittedName>
        <fullName evidence="5">Monosaccharide-transporting ATPase</fullName>
        <ecNumber evidence="5">3.6.3.17</ecNumber>
    </submittedName>
</protein>
<dbReference type="PANTHER" id="PTHR45772:SF7">
    <property type="entry name" value="AMINO ACID ABC TRANSPORTER ATP-BINDING PROTEIN"/>
    <property type="match status" value="1"/>
</dbReference>
<dbReference type="AlphaFoldDB" id="F2NCH5"/>
<dbReference type="HOGENOM" id="CLU_000604_1_2_7"/>
<dbReference type="Gene3D" id="3.40.50.300">
    <property type="entry name" value="P-loop containing nucleotide triphosphate hydrolases"/>
    <property type="match status" value="1"/>
</dbReference>
<feature type="domain" description="ABC transporter" evidence="4">
    <location>
        <begin position="4"/>
        <end position="252"/>
    </location>
</feature>
<dbReference type="InterPro" id="IPR032823">
    <property type="entry name" value="BCA_ABC_TP_C"/>
</dbReference>
<evidence type="ECO:0000256" key="1">
    <source>
        <dbReference type="ARBA" id="ARBA00022448"/>
    </source>
</evidence>
<dbReference type="GO" id="GO:1903806">
    <property type="term" value="P:L-isoleucine import across plasma membrane"/>
    <property type="evidence" value="ECO:0007669"/>
    <property type="project" value="TreeGrafter"/>
</dbReference>
<dbReference type="SUPFAM" id="SSF52540">
    <property type="entry name" value="P-loop containing nucleoside triphosphate hydrolases"/>
    <property type="match status" value="1"/>
</dbReference>
<dbReference type="InterPro" id="IPR051120">
    <property type="entry name" value="ABC_AA/LPS_Transport"/>
</dbReference>
<dbReference type="InterPro" id="IPR003593">
    <property type="entry name" value="AAA+_ATPase"/>
</dbReference>
<dbReference type="eggNOG" id="COG0411">
    <property type="taxonomic scope" value="Bacteria"/>
</dbReference>
<dbReference type="EMBL" id="CP002629">
    <property type="protein sequence ID" value="AEB09109.1"/>
    <property type="molecule type" value="Genomic_DNA"/>
</dbReference>
<keyword evidence="2" id="KW-0547">Nucleotide-binding</keyword>
<evidence type="ECO:0000256" key="3">
    <source>
        <dbReference type="ARBA" id="ARBA00022840"/>
    </source>
</evidence>
<dbReference type="GO" id="GO:0015192">
    <property type="term" value="F:L-phenylalanine transmembrane transporter activity"/>
    <property type="evidence" value="ECO:0007669"/>
    <property type="project" value="TreeGrafter"/>
</dbReference>
<dbReference type="STRING" id="880072.Desac_1250"/>
<dbReference type="EC" id="3.6.3.17" evidence="5"/>
<proteinExistence type="predicted"/>
<dbReference type="SMART" id="SM00382">
    <property type="entry name" value="AAA"/>
    <property type="match status" value="1"/>
</dbReference>